<dbReference type="InterPro" id="IPR040346">
    <property type="entry name" value="GEX1/Brambleberry"/>
</dbReference>
<sequence length="507" mass="58977">MNKFYLFVFVFVFALVIDIHSAFEIDRKSQDRLSKGKESLETIQINSRNSRCWEECLEILSSSGCRGMDDIARSRLAVKLSNCHLLKSNHKTYPCTYDMSISECTMHMDQLSFVTYTNFYISTENICYYLLNEVFQQKTEDSINRLYDSTINTLESMQDLSKKTKSIESIVDESYSIQKNILNTQNNLKTNILDTIDKIEIISKSSDQIQTTIKESSEKQEDLIKLHERLHQDHQKHTKQSLDMINQIKTSSDSIISNTANSIENQSKLLNLQSMALNEISNLGQIADNSILKLRQLLSTQERLLDGNQIILSILEHINYLQHLILSEVIDFKSILFYLFISIIVYIITKHRQTKSARIPLLFGLVFVIVLEKSLTIFSNQENVQYITQSNYIPQWFKLLIENSIGNSNSGTHSFDYIFFSIDHIRKLYYLFGATTIFLSIWFYKDYEKLNHHLLLSLVESNRNLVNLLEKQQSKQKKWFKSIQSNSHINSNNSTKSITKIEFDSDI</sequence>
<feature type="transmembrane region" description="Helical" evidence="1">
    <location>
        <begin position="361"/>
        <end position="378"/>
    </location>
</feature>
<comment type="caution">
    <text evidence="3">The sequence shown here is derived from an EMBL/GenBank/DDBJ whole genome shotgun (WGS) entry which is preliminary data.</text>
</comment>
<feature type="chain" id="PRO_5035147821" evidence="2">
    <location>
        <begin position="23"/>
        <end position="507"/>
    </location>
</feature>
<organism evidence="3 4">
    <name type="scientific">Polysphondylium violaceum</name>
    <dbReference type="NCBI Taxonomy" id="133409"/>
    <lineage>
        <taxon>Eukaryota</taxon>
        <taxon>Amoebozoa</taxon>
        <taxon>Evosea</taxon>
        <taxon>Eumycetozoa</taxon>
        <taxon>Dictyostelia</taxon>
        <taxon>Dictyosteliales</taxon>
        <taxon>Dictyosteliaceae</taxon>
        <taxon>Polysphondylium</taxon>
    </lineage>
</organism>
<keyword evidence="4" id="KW-1185">Reference proteome</keyword>
<feature type="signal peptide" evidence="2">
    <location>
        <begin position="1"/>
        <end position="22"/>
    </location>
</feature>
<evidence type="ECO:0000256" key="1">
    <source>
        <dbReference type="SAM" id="Phobius"/>
    </source>
</evidence>
<keyword evidence="1" id="KW-1133">Transmembrane helix</keyword>
<dbReference type="AlphaFoldDB" id="A0A8J4V4G0"/>
<keyword evidence="1" id="KW-0812">Transmembrane</keyword>
<dbReference type="Proteomes" id="UP000695562">
    <property type="component" value="Unassembled WGS sequence"/>
</dbReference>
<protein>
    <submittedName>
        <fullName evidence="3">Uncharacterized protein</fullName>
    </submittedName>
</protein>
<proteinExistence type="predicted"/>
<name>A0A8J4V4G0_9MYCE</name>
<dbReference type="PANTHER" id="PTHR33538">
    <property type="entry name" value="PROTEIN GAMETE EXPRESSED 1"/>
    <property type="match status" value="1"/>
</dbReference>
<evidence type="ECO:0000256" key="2">
    <source>
        <dbReference type="SAM" id="SignalP"/>
    </source>
</evidence>
<feature type="transmembrane region" description="Helical" evidence="1">
    <location>
        <begin position="332"/>
        <end position="349"/>
    </location>
</feature>
<evidence type="ECO:0000313" key="4">
    <source>
        <dbReference type="Proteomes" id="UP000695562"/>
    </source>
</evidence>
<dbReference type="EMBL" id="AJWJ01000458">
    <property type="protein sequence ID" value="KAF2070694.1"/>
    <property type="molecule type" value="Genomic_DNA"/>
</dbReference>
<keyword evidence="1" id="KW-0472">Membrane</keyword>
<evidence type="ECO:0000313" key="3">
    <source>
        <dbReference type="EMBL" id="KAF2070694.1"/>
    </source>
</evidence>
<reference evidence="3" key="1">
    <citation type="submission" date="2020-01" db="EMBL/GenBank/DDBJ databases">
        <title>Development of genomics and gene disruption for Polysphondylium violaceum indicates a role for the polyketide synthase stlB in stalk morphogenesis.</title>
        <authorList>
            <person name="Narita B."/>
            <person name="Kawabe Y."/>
            <person name="Kin K."/>
            <person name="Saito T."/>
            <person name="Gibbs R."/>
            <person name="Kuspa A."/>
            <person name="Muzny D."/>
            <person name="Queller D."/>
            <person name="Richards S."/>
            <person name="Strassman J."/>
            <person name="Sucgang R."/>
            <person name="Worley K."/>
            <person name="Schaap P."/>
        </authorList>
    </citation>
    <scope>NUCLEOTIDE SEQUENCE</scope>
    <source>
        <strain evidence="3">QSvi11</strain>
    </source>
</reference>
<gene>
    <name evidence="3" type="ORF">CYY_007995</name>
</gene>
<feature type="transmembrane region" description="Helical" evidence="1">
    <location>
        <begin position="428"/>
        <end position="444"/>
    </location>
</feature>
<dbReference type="PANTHER" id="PTHR33538:SF2">
    <property type="entry name" value="PROTEIN GAMETE EXPRESSED 1"/>
    <property type="match status" value="1"/>
</dbReference>
<dbReference type="OrthoDB" id="377549at2759"/>
<keyword evidence="2" id="KW-0732">Signal</keyword>
<accession>A0A8J4V4G0</accession>